<dbReference type="Proteomes" id="UP001280581">
    <property type="component" value="Unassembled WGS sequence"/>
</dbReference>
<evidence type="ECO:0000313" key="3">
    <source>
        <dbReference type="Proteomes" id="UP001280581"/>
    </source>
</evidence>
<proteinExistence type="predicted"/>
<feature type="compositionally biased region" description="Low complexity" evidence="1">
    <location>
        <begin position="1"/>
        <end position="14"/>
    </location>
</feature>
<comment type="caution">
    <text evidence="2">The sequence shown here is derived from an EMBL/GenBank/DDBJ whole genome shotgun (WGS) entry which is preliminary data.</text>
</comment>
<feature type="compositionally biased region" description="Polar residues" evidence="1">
    <location>
        <begin position="27"/>
        <end position="55"/>
    </location>
</feature>
<accession>A0AAN6LYQ3</accession>
<name>A0AAN6LYQ3_9PLEO</name>
<sequence length="189" mass="19826">MSSDPSSTSSPSKSQTELTTPKAPVTLPQQASNTSTSLSVETPQATAGQRSQSTPPVFILDRQSITSNPRPTVPLVLINDHQTPSLNQTSRAEFSEHRRGRPAITRNSLRSSSSQSPFRTINPYTRPASVPRTRSQPSSATMSSASTPSNTSTAGAGSGSNPSYQLPYAPFPYPAPANAGQQGGKGNGK</sequence>
<dbReference type="AlphaFoldDB" id="A0AAN6LYQ3"/>
<feature type="compositionally biased region" description="Low complexity" evidence="1">
    <location>
        <begin position="137"/>
        <end position="163"/>
    </location>
</feature>
<feature type="compositionally biased region" description="Polar residues" evidence="1">
    <location>
        <begin position="80"/>
        <end position="92"/>
    </location>
</feature>
<gene>
    <name evidence="2" type="ORF">GRF29_69g1170710</name>
</gene>
<protein>
    <submittedName>
        <fullName evidence="2">Uncharacterized protein</fullName>
    </submittedName>
</protein>
<evidence type="ECO:0000256" key="1">
    <source>
        <dbReference type="SAM" id="MobiDB-lite"/>
    </source>
</evidence>
<organism evidence="2 3">
    <name type="scientific">Pseudopithomyces chartarum</name>
    <dbReference type="NCBI Taxonomy" id="1892770"/>
    <lineage>
        <taxon>Eukaryota</taxon>
        <taxon>Fungi</taxon>
        <taxon>Dikarya</taxon>
        <taxon>Ascomycota</taxon>
        <taxon>Pezizomycotina</taxon>
        <taxon>Dothideomycetes</taxon>
        <taxon>Pleosporomycetidae</taxon>
        <taxon>Pleosporales</taxon>
        <taxon>Massarineae</taxon>
        <taxon>Didymosphaeriaceae</taxon>
        <taxon>Pseudopithomyces</taxon>
    </lineage>
</organism>
<evidence type="ECO:0000313" key="2">
    <source>
        <dbReference type="EMBL" id="KAK3209233.1"/>
    </source>
</evidence>
<feature type="region of interest" description="Disordered" evidence="1">
    <location>
        <begin position="1"/>
        <end position="189"/>
    </location>
</feature>
<dbReference type="EMBL" id="WVTA01000006">
    <property type="protein sequence ID" value="KAK3209233.1"/>
    <property type="molecule type" value="Genomic_DNA"/>
</dbReference>
<keyword evidence="3" id="KW-1185">Reference proteome</keyword>
<reference evidence="2 3" key="1">
    <citation type="submission" date="2021-02" db="EMBL/GenBank/DDBJ databases">
        <title>Genome assembly of Pseudopithomyces chartarum.</title>
        <authorList>
            <person name="Jauregui R."/>
            <person name="Singh J."/>
            <person name="Voisey C."/>
        </authorList>
    </citation>
    <scope>NUCLEOTIDE SEQUENCE [LARGE SCALE GENOMIC DNA]</scope>
    <source>
        <strain evidence="2 3">AGR01</strain>
    </source>
</reference>